<dbReference type="InterPro" id="IPR013126">
    <property type="entry name" value="Hsp_70_fam"/>
</dbReference>
<protein>
    <recommendedName>
        <fullName evidence="9">Pyrrolo-quinoline quinone repeat domain-containing protein</fullName>
    </recommendedName>
</protein>
<dbReference type="Gene3D" id="2.130.10.10">
    <property type="entry name" value="YVTN repeat-like/Quinoprotein amine dehydrogenase"/>
    <property type="match status" value="1"/>
</dbReference>
<comment type="subcellular location">
    <subcellularLocation>
        <location evidence="1">Endoplasmic reticulum lumen</location>
    </subcellularLocation>
</comment>
<dbReference type="InterPro" id="IPR018181">
    <property type="entry name" value="Heat_shock_70_CS"/>
</dbReference>
<feature type="region of interest" description="Disordered" evidence="8">
    <location>
        <begin position="592"/>
        <end position="614"/>
    </location>
</feature>
<comment type="caution">
    <text evidence="10">The sequence shown here is derived from an EMBL/GenBank/DDBJ whole genome shotgun (WGS) entry which is preliminary data.</text>
</comment>
<dbReference type="EMBL" id="BAAAQD010000006">
    <property type="protein sequence ID" value="GAA1516952.1"/>
    <property type="molecule type" value="Genomic_DNA"/>
</dbReference>
<dbReference type="PANTHER" id="PTHR45639">
    <property type="entry name" value="HSC70CB, ISOFORM G-RELATED"/>
    <property type="match status" value="1"/>
</dbReference>
<dbReference type="SUPFAM" id="SSF50998">
    <property type="entry name" value="Quinoprotein alcohol dehydrogenase-like"/>
    <property type="match status" value="1"/>
</dbReference>
<evidence type="ECO:0000313" key="11">
    <source>
        <dbReference type="Proteomes" id="UP001501470"/>
    </source>
</evidence>
<evidence type="ECO:0000256" key="4">
    <source>
        <dbReference type="ARBA" id="ARBA00022741"/>
    </source>
</evidence>
<feature type="domain" description="Pyrrolo-quinoline quinone repeat" evidence="9">
    <location>
        <begin position="803"/>
        <end position="967"/>
    </location>
</feature>
<evidence type="ECO:0000256" key="3">
    <source>
        <dbReference type="ARBA" id="ARBA00022729"/>
    </source>
</evidence>
<name>A0ABN2ADU9_9ACTN</name>
<comment type="similarity">
    <text evidence="2">Belongs to the heat shock protein 70 family.</text>
</comment>
<feature type="compositionally biased region" description="Low complexity" evidence="8">
    <location>
        <begin position="468"/>
        <end position="478"/>
    </location>
</feature>
<evidence type="ECO:0000256" key="8">
    <source>
        <dbReference type="SAM" id="MobiDB-lite"/>
    </source>
</evidence>
<dbReference type="InterPro" id="IPR015943">
    <property type="entry name" value="WD40/YVTN_repeat-like_dom_sf"/>
</dbReference>
<feature type="compositionally biased region" description="Low complexity" evidence="8">
    <location>
        <begin position="405"/>
        <end position="418"/>
    </location>
</feature>
<dbReference type="InterPro" id="IPR043129">
    <property type="entry name" value="ATPase_NBD"/>
</dbReference>
<dbReference type="PRINTS" id="PR00301">
    <property type="entry name" value="HEATSHOCK70"/>
</dbReference>
<feature type="compositionally biased region" description="Low complexity" evidence="8">
    <location>
        <begin position="379"/>
        <end position="392"/>
    </location>
</feature>
<keyword evidence="4" id="KW-0547">Nucleotide-binding</keyword>
<evidence type="ECO:0000256" key="1">
    <source>
        <dbReference type="ARBA" id="ARBA00004319"/>
    </source>
</evidence>
<dbReference type="Gene3D" id="3.30.420.40">
    <property type="match status" value="2"/>
</dbReference>
<evidence type="ECO:0000259" key="9">
    <source>
        <dbReference type="Pfam" id="PF13360"/>
    </source>
</evidence>
<proteinExistence type="inferred from homology"/>
<evidence type="ECO:0000313" key="10">
    <source>
        <dbReference type="EMBL" id="GAA1516952.1"/>
    </source>
</evidence>
<keyword evidence="6" id="KW-0346">Stress response</keyword>
<evidence type="ECO:0000256" key="2">
    <source>
        <dbReference type="ARBA" id="ARBA00007381"/>
    </source>
</evidence>
<keyword evidence="5" id="KW-0067">ATP-binding</keyword>
<dbReference type="PROSITE" id="PS00329">
    <property type="entry name" value="HSP70_2"/>
    <property type="match status" value="1"/>
</dbReference>
<dbReference type="RefSeq" id="WP_344502963.1">
    <property type="nucleotide sequence ID" value="NZ_BAAAQD010000006.1"/>
</dbReference>
<dbReference type="PROSITE" id="PS01036">
    <property type="entry name" value="HSP70_3"/>
    <property type="match status" value="1"/>
</dbReference>
<organism evidence="10 11">
    <name type="scientific">Dactylosporangium maewongense</name>
    <dbReference type="NCBI Taxonomy" id="634393"/>
    <lineage>
        <taxon>Bacteria</taxon>
        <taxon>Bacillati</taxon>
        <taxon>Actinomycetota</taxon>
        <taxon>Actinomycetes</taxon>
        <taxon>Micromonosporales</taxon>
        <taxon>Micromonosporaceae</taxon>
        <taxon>Dactylosporangium</taxon>
    </lineage>
</organism>
<dbReference type="Gene3D" id="3.90.640.10">
    <property type="entry name" value="Actin, Chain A, domain 4"/>
    <property type="match status" value="1"/>
</dbReference>
<evidence type="ECO:0000256" key="5">
    <source>
        <dbReference type="ARBA" id="ARBA00022840"/>
    </source>
</evidence>
<feature type="compositionally biased region" description="Gly residues" evidence="8">
    <location>
        <begin position="442"/>
        <end position="452"/>
    </location>
</feature>
<feature type="compositionally biased region" description="Gly residues" evidence="8">
    <location>
        <begin position="485"/>
        <end position="528"/>
    </location>
</feature>
<reference evidence="10 11" key="1">
    <citation type="journal article" date="2019" name="Int. J. Syst. Evol. Microbiol.">
        <title>The Global Catalogue of Microorganisms (GCM) 10K type strain sequencing project: providing services to taxonomists for standard genome sequencing and annotation.</title>
        <authorList>
            <consortium name="The Broad Institute Genomics Platform"/>
            <consortium name="The Broad Institute Genome Sequencing Center for Infectious Disease"/>
            <person name="Wu L."/>
            <person name="Ma J."/>
        </authorList>
    </citation>
    <scope>NUCLEOTIDE SEQUENCE [LARGE SCALE GENOMIC DNA]</scope>
    <source>
        <strain evidence="10 11">JCM 15933</strain>
    </source>
</reference>
<sequence length="1045" mass="107262">MGPTHRLAIDLGTCHTVAVVRRGDDAPRALLFDGSPVMASGIYADESGKLSVGRDAERLSQLAPSRFEPYPKRSVDEGAVLLGDTEVTVVEMLSALLKRVADESLQAGVNPVGSTVLTCPADWGGQRRNVLLEAARAANLGPVVLVDEPIAAATYCLRVLGQQVAPLQSLAVFDFGGGTLDVSVVRREPAAAGGPGGLRVLGVGGLDDLGGVDIDAALVGHLGQLISLRNPEIWQRLANPDSIAAHRDRRALWTEVRAAKEMLSRAASAPIHVPGTEEALHITREELERVAGPLIDRAVDETRRVLERAGVDVRQLAGIFLVGGSSRIPLVASRLHARFGVAPVVPEQPELPVAYGGMLAIATSPQQLFDGGQSPAPRPVSGTPVSPSGTSSHPLSVPIAGIGGSSSPTSPGAFGSPANLSQTFNAASPSSPAAFVPNQSGRPGGPGFGGPAAFGATAPPGVRPAPGVPAGAPGLARPDVPAGIGAPGGFSTPGGPPGQGGPGFSAPGGPGGPGFGAPGGPPGQGGFGATTFPPGGQPAFTPPPPVIVRPRRSAAPWIALVIVLSLIGGCLWGGSKVFTWIGDQFESVKDGLPDNTTANDNGTVKDPKIQGLRSGTPITLPSEGAVAAVAGNGMVFTAAVSVGSTDVVGYEATGGQKFRVQLGMEPKKVHLTVVGGLLIVDGEEDVKQAEKKGSRAVVDIASGTKKWIGPYIDRIDALYIGTDAITEFRGFNATAIERINLLDGKARWSHPGAKEFYMHGARGVRPAQRWAAAGSPADVIVPTYSVSFSDPVPYQQSLTADTTVAVQLQDGDKASTIDLNSGKVKATGAISMGDELWTVYNDLAMVKPESDGNELVAYGLADMKEKWRYKATAGTKIGDIRPCGEKLVCVQAELSSSKDAIVAIDTATGTAKWTKTPPADGKSLITSDGEWAVVGGKLIGGFGSSGEIGEGAVIDPANGNNQFYLGQSLDAHDVAACAAGRVAIVSFRNAASAVQVAIVNVADNKIVGTADLAKDDILQEVSMSDNTVVALNPDTRVVQRYTIPS</sequence>
<dbReference type="Proteomes" id="UP001501470">
    <property type="component" value="Unassembled WGS sequence"/>
</dbReference>
<evidence type="ECO:0000256" key="7">
    <source>
        <dbReference type="ARBA" id="ARBA00023186"/>
    </source>
</evidence>
<dbReference type="InterPro" id="IPR002372">
    <property type="entry name" value="PQQ_rpt_dom"/>
</dbReference>
<keyword evidence="11" id="KW-1185">Reference proteome</keyword>
<dbReference type="InterPro" id="IPR011047">
    <property type="entry name" value="Quinoprotein_ADH-like_sf"/>
</dbReference>
<keyword evidence="7" id="KW-0143">Chaperone</keyword>
<gene>
    <name evidence="10" type="ORF">GCM10009827_034740</name>
</gene>
<dbReference type="PANTHER" id="PTHR45639:SF3">
    <property type="entry name" value="HYPOXIA UP-REGULATED PROTEIN 1"/>
    <property type="match status" value="1"/>
</dbReference>
<dbReference type="Pfam" id="PF13360">
    <property type="entry name" value="PQQ_2"/>
    <property type="match status" value="1"/>
</dbReference>
<dbReference type="Pfam" id="PF00012">
    <property type="entry name" value="HSP70"/>
    <property type="match status" value="1"/>
</dbReference>
<feature type="compositionally biased region" description="Low complexity" evidence="8">
    <location>
        <begin position="529"/>
        <end position="539"/>
    </location>
</feature>
<evidence type="ECO:0000256" key="6">
    <source>
        <dbReference type="ARBA" id="ARBA00023016"/>
    </source>
</evidence>
<accession>A0ABN2ADU9</accession>
<dbReference type="SUPFAM" id="SSF53067">
    <property type="entry name" value="Actin-like ATPase domain"/>
    <property type="match status" value="2"/>
</dbReference>
<keyword evidence="3" id="KW-0732">Signal</keyword>
<feature type="region of interest" description="Disordered" evidence="8">
    <location>
        <begin position="367"/>
        <end position="544"/>
    </location>
</feature>